<evidence type="ECO:0000256" key="6">
    <source>
        <dbReference type="ARBA" id="ARBA00022989"/>
    </source>
</evidence>
<keyword evidence="7" id="KW-0175">Coiled coil</keyword>
<dbReference type="AlphaFoldDB" id="A0AAJ7DUM9"/>
<keyword evidence="12" id="KW-1185">Reference proteome</keyword>
<keyword evidence="8 10" id="KW-0472">Membrane</keyword>
<keyword evidence="3 10" id="KW-0812">Transmembrane</keyword>
<dbReference type="GO" id="GO:0005789">
    <property type="term" value="C:endoplasmic reticulum membrane"/>
    <property type="evidence" value="ECO:0007669"/>
    <property type="project" value="UniProtKB-SubCell"/>
</dbReference>
<feature type="domain" description="Sec20 C-terminal" evidence="11">
    <location>
        <begin position="138"/>
        <end position="226"/>
    </location>
</feature>
<evidence type="ECO:0000313" key="12">
    <source>
        <dbReference type="Proteomes" id="UP000695007"/>
    </source>
</evidence>
<keyword evidence="6 10" id="KW-1133">Transmembrane helix</keyword>
<reference evidence="13" key="1">
    <citation type="submission" date="2025-08" db="UniProtKB">
        <authorList>
            <consortium name="RefSeq"/>
        </authorList>
    </citation>
    <scope>IDENTIFICATION</scope>
</reference>
<dbReference type="KEGG" id="csol:105361528"/>
<comment type="subcellular location">
    <subcellularLocation>
        <location evidence="1">Endoplasmic reticulum membrane</location>
        <topology evidence="1">Single-pass type IV membrane protein</topology>
    </subcellularLocation>
</comment>
<dbReference type="Proteomes" id="UP000695007">
    <property type="component" value="Unplaced"/>
</dbReference>
<evidence type="ECO:0000256" key="3">
    <source>
        <dbReference type="ARBA" id="ARBA00022692"/>
    </source>
</evidence>
<name>A0AAJ7DUM9_9HYME</name>
<evidence type="ECO:0000256" key="9">
    <source>
        <dbReference type="ARBA" id="ARBA00037934"/>
    </source>
</evidence>
<protein>
    <submittedName>
        <fullName evidence="13">Vesicle transport protein SEC20</fullName>
    </submittedName>
</protein>
<evidence type="ECO:0000256" key="8">
    <source>
        <dbReference type="ARBA" id="ARBA00023136"/>
    </source>
</evidence>
<dbReference type="RefSeq" id="XP_011497040.1">
    <property type="nucleotide sequence ID" value="XM_011498738.1"/>
</dbReference>
<evidence type="ECO:0000259" key="11">
    <source>
        <dbReference type="Pfam" id="PF03908"/>
    </source>
</evidence>
<evidence type="ECO:0000256" key="2">
    <source>
        <dbReference type="ARBA" id="ARBA00022448"/>
    </source>
</evidence>
<organism evidence="12 13">
    <name type="scientific">Ceratosolen solmsi marchali</name>
    <dbReference type="NCBI Taxonomy" id="326594"/>
    <lineage>
        <taxon>Eukaryota</taxon>
        <taxon>Metazoa</taxon>
        <taxon>Ecdysozoa</taxon>
        <taxon>Arthropoda</taxon>
        <taxon>Hexapoda</taxon>
        <taxon>Insecta</taxon>
        <taxon>Pterygota</taxon>
        <taxon>Neoptera</taxon>
        <taxon>Endopterygota</taxon>
        <taxon>Hymenoptera</taxon>
        <taxon>Apocrita</taxon>
        <taxon>Proctotrupomorpha</taxon>
        <taxon>Chalcidoidea</taxon>
        <taxon>Agaonidae</taxon>
        <taxon>Agaoninae</taxon>
        <taxon>Ceratosolen</taxon>
    </lineage>
</organism>
<gene>
    <name evidence="13" type="primary">LOC105361528</name>
</gene>
<evidence type="ECO:0000256" key="10">
    <source>
        <dbReference type="SAM" id="Phobius"/>
    </source>
</evidence>
<dbReference type="InterPro" id="IPR056173">
    <property type="entry name" value="Sec20_C"/>
</dbReference>
<dbReference type="Pfam" id="PF03908">
    <property type="entry name" value="Sec20"/>
    <property type="match status" value="1"/>
</dbReference>
<dbReference type="InterPro" id="IPR005606">
    <property type="entry name" value="Sec20"/>
</dbReference>
<dbReference type="PANTHER" id="PTHR12825:SF0">
    <property type="entry name" value="VESICLE TRANSPORT PROTEIN SEC20"/>
    <property type="match status" value="1"/>
</dbReference>
<proteinExistence type="inferred from homology"/>
<dbReference type="GO" id="GO:0005484">
    <property type="term" value="F:SNAP receptor activity"/>
    <property type="evidence" value="ECO:0007669"/>
    <property type="project" value="InterPro"/>
</dbReference>
<dbReference type="GO" id="GO:0031201">
    <property type="term" value="C:SNARE complex"/>
    <property type="evidence" value="ECO:0007669"/>
    <property type="project" value="TreeGrafter"/>
</dbReference>
<evidence type="ECO:0000256" key="4">
    <source>
        <dbReference type="ARBA" id="ARBA00022824"/>
    </source>
</evidence>
<dbReference type="CTD" id="40724"/>
<keyword evidence="2" id="KW-0813">Transport</keyword>
<dbReference type="GO" id="GO:0006890">
    <property type="term" value="P:retrograde vesicle-mediated transport, Golgi to endoplasmic reticulum"/>
    <property type="evidence" value="ECO:0007669"/>
    <property type="project" value="InterPro"/>
</dbReference>
<keyword evidence="5" id="KW-0931">ER-Golgi transport</keyword>
<sequence length="227" mass="26272">MIYKDKSFEQVSQEIIKNHLKLTALIQDIQQCTGPLEYLNELNAIGRDKITILRHHIEQLTNLTKFEHDKKKKAELLSDIDNHRGQLSTAIIAFRKANINTAWAINKLSREHLLSMPVKQQILMRRKKDQTSVSKVSRQTTDQLLDISKYLLQTTQKSGETLDTLVVSSDKVFSTRKELEDQQQVIVQSGKLLGKYGRREITDKALVILAFIFFLACVFYIIQKRLF</sequence>
<accession>A0AAJ7DUM9</accession>
<evidence type="ECO:0000256" key="7">
    <source>
        <dbReference type="ARBA" id="ARBA00023054"/>
    </source>
</evidence>
<evidence type="ECO:0000256" key="1">
    <source>
        <dbReference type="ARBA" id="ARBA00004163"/>
    </source>
</evidence>
<dbReference type="PANTHER" id="PTHR12825">
    <property type="entry name" value="BNIP1-RELATED"/>
    <property type="match status" value="1"/>
</dbReference>
<evidence type="ECO:0000256" key="5">
    <source>
        <dbReference type="ARBA" id="ARBA00022892"/>
    </source>
</evidence>
<comment type="similarity">
    <text evidence="9">Belongs to the SEC20 family.</text>
</comment>
<dbReference type="GeneID" id="105361528"/>
<feature type="transmembrane region" description="Helical" evidence="10">
    <location>
        <begin position="205"/>
        <end position="222"/>
    </location>
</feature>
<evidence type="ECO:0000313" key="13">
    <source>
        <dbReference type="RefSeq" id="XP_011497040.1"/>
    </source>
</evidence>
<keyword evidence="4" id="KW-0256">Endoplasmic reticulum</keyword>